<dbReference type="Proteomes" id="UP000324767">
    <property type="component" value="Unassembled WGS sequence"/>
</dbReference>
<dbReference type="CDD" id="cd09917">
    <property type="entry name" value="F-box_SF"/>
    <property type="match status" value="1"/>
</dbReference>
<feature type="compositionally biased region" description="Basic and acidic residues" evidence="2">
    <location>
        <begin position="1722"/>
        <end position="1741"/>
    </location>
</feature>
<evidence type="ECO:0000313" key="4">
    <source>
        <dbReference type="EMBL" id="KAA6409943.1"/>
    </source>
</evidence>
<dbReference type="Pfam" id="PF25422">
    <property type="entry name" value="DUF7892"/>
    <property type="match status" value="1"/>
</dbReference>
<evidence type="ECO:0000256" key="1">
    <source>
        <dbReference type="SAM" id="Coils"/>
    </source>
</evidence>
<dbReference type="InterPro" id="IPR057214">
    <property type="entry name" value="DUF7892"/>
</dbReference>
<gene>
    <name evidence="4" type="ORF">FRX48_06557</name>
</gene>
<feature type="compositionally biased region" description="Polar residues" evidence="2">
    <location>
        <begin position="72"/>
        <end position="81"/>
    </location>
</feature>
<evidence type="ECO:0000256" key="2">
    <source>
        <dbReference type="SAM" id="MobiDB-lite"/>
    </source>
</evidence>
<proteinExistence type="predicted"/>
<feature type="coiled-coil region" evidence="1">
    <location>
        <begin position="618"/>
        <end position="645"/>
    </location>
</feature>
<feature type="compositionally biased region" description="Basic and acidic residues" evidence="2">
    <location>
        <begin position="461"/>
        <end position="470"/>
    </location>
</feature>
<feature type="region of interest" description="Disordered" evidence="2">
    <location>
        <begin position="1485"/>
        <end position="1527"/>
    </location>
</feature>
<feature type="region of interest" description="Disordered" evidence="2">
    <location>
        <begin position="1439"/>
        <end position="1465"/>
    </location>
</feature>
<accession>A0A5M8PKH0</accession>
<feature type="region of interest" description="Disordered" evidence="2">
    <location>
        <begin position="506"/>
        <end position="537"/>
    </location>
</feature>
<sequence>MYLSPGSDATSSDLYSSSEPDDEAEPPSPSQTSSVATDGRQLSSANPAAGLEGLTTTRTRRRSRADHGPLPSSGSANQETTPGVLYAMTRPGDNATDGPHKRKRDDGQTSRDSTSFRSASYHLGRLSPLSDANSGGNQLRPSSSRSGRDSLRNRSPDKKRIRISGDFSGSVTQATSSTNGPRDSYLPHGPSGMPAEIWQHIFHFVPPVSLGRLLRVNRAFNRYLAPRKADEKLVMDPVNGAVHPVHPEVIWAASRKRFCPGLPKPIRDVPELVMWRMLRGNNCQFCKETKVLSVKDGQTNQWEAGPGNDGVRVIWPFGIRCCGKCLQEQSEKEVTLDLFSTFPRYLKPALPFALVTPSNHFIPSSLVRTNTLPTTLVLTKLYYKPHLQEMESRLEEVKELGPATAEEWIKGLDLEGKNRLNESARWEQWEARGGLKKVNSRPQPRRSVCPGGFVAETSDVKVKGETHSDRSTPQSGTYCPGPTGGHNSPVHGTFVDSLQPTYFGPPSVHSRRLVGTPTQDGFSTRPPASFHQARAERSIHDANEAKAARRADIERRCMDLDPPLKPSVLHLMESFQAAIQISTGLTDQAWKVLKPRLLAQRDEAERREHEKFQQSQILTAKVEERRQQEAQLKDTKERLEREWEEIQAPVRDRLALYADEFINSKWRRGKSITKDTSPKFAADVLIHVRERFYDYVASEDAAARAAGELIRPDPPNGPPTRKLILENMKWLFDSRIKPLTERFQKELFLCNDCEGNFKFYGFEGVIQHYAAKHTATLSMGSVVVYWRAEWPEHPPFHPNPTAAKTQHYLIPTPMPAPMQGQYGRVPQIAQAPYGNGYGPTTDAGPQYAPRPYNYSHYSPAPYRPGYLGHTGEGPFQPPPTHFPYSQGGQESAAYQPPGLYASGFSGPENRGSGIANGHSRYTGPPYAQPPQGYVSSSYPNRTYSGLQQNQSMEYLGNSVVYPIHTQEPGSVAVGAPTFIPRPLPQQRGPDDSVRTGPNRMQDLYQLQLDEMAQQARDIWFGTSGIKDIPSSVRISVVIHHVVARFEEKYTNAPSLAMFIDGLEHKPLMKPIRSLNGLACKTCVTTGNPSGAIAHSHPQLLGGERKLYTLPHLLNHFRISHVERTRPIIIPQAGIESLPLDWKHDMIELPRDSVIAELTYAPGMDDSKLQLIAWAFPSAFPLPLTRIGAGGNTGPVPVYREDPLQQPNSPAPSHEPFLKDLPASPHRPNIKTEDWAQDRPYDTSRPASRPIRRSSEPPGDDEYDPHRPAYLGKIVRPSLGSSRPRSIRRQSHSPDRSRSRLRTRHDDYPSRSTLPLDIAQDIHSPAALTPTYPKDHLSRFRQRSESRRRSNTPRGRTRALDSPYGSQHFDHFEHPPHAGSSRPNTTPPPAESAYRHVSEDGEVGEDPPPLEPKGRDASPIEGISAADRFLNEIEPGPEVVDFGRISKNASDRGDRPGTAWTEERGDMRQVSHVMESADDRVWASEIDSRHTEGNDLHVSSVRTGPSGSSVQSPQATSAAYHHDDHGRRLSNTQIAIDHVHPIERSPGPYPARESRPPVIFEDRYGDTHQSHSGPEDRYERFVAPQVSNYRTRSRSPPPIPVEAAYYRTRSPIVIPRHESVYRVRSPSLHHDLRAQRVPGYEYSLVRDRYGYINDRDYPEEQSRRRIGYVPVQMEERSSLEPSRYVVAHPLEHRDPPGYVRFERGYAGQPIYERNVQLYQADPRAYESRHSRAPRNQDPRYEY</sequence>
<name>A0A5M8PKH0_9LECA</name>
<feature type="region of interest" description="Disordered" evidence="2">
    <location>
        <begin position="1192"/>
        <end position="1418"/>
    </location>
</feature>
<feature type="region of interest" description="Disordered" evidence="2">
    <location>
        <begin position="1"/>
        <end position="188"/>
    </location>
</feature>
<feature type="region of interest" description="Disordered" evidence="2">
    <location>
        <begin position="1720"/>
        <end position="1741"/>
    </location>
</feature>
<protein>
    <recommendedName>
        <fullName evidence="3">DUF7892 domain-containing protein</fullName>
    </recommendedName>
</protein>
<comment type="caution">
    <text evidence="4">The sequence shown here is derived from an EMBL/GenBank/DDBJ whole genome shotgun (WGS) entry which is preliminary data.</text>
</comment>
<feature type="compositionally biased region" description="Basic and acidic residues" evidence="2">
    <location>
        <begin position="1485"/>
        <end position="1494"/>
    </location>
</feature>
<feature type="compositionally biased region" description="Polar residues" evidence="2">
    <location>
        <begin position="130"/>
        <end position="145"/>
    </location>
</feature>
<dbReference type="InterPro" id="IPR036047">
    <property type="entry name" value="F-box-like_dom_sf"/>
</dbReference>
<feature type="compositionally biased region" description="Polar residues" evidence="2">
    <location>
        <begin position="31"/>
        <end position="46"/>
    </location>
</feature>
<dbReference type="OrthoDB" id="2322499at2759"/>
<keyword evidence="1" id="KW-0175">Coiled coil</keyword>
<evidence type="ECO:0000259" key="3">
    <source>
        <dbReference type="Pfam" id="PF25422"/>
    </source>
</evidence>
<reference evidence="4 5" key="1">
    <citation type="submission" date="2019-09" db="EMBL/GenBank/DDBJ databases">
        <title>The hologenome of the rock-dwelling lichen Lasallia pustulata.</title>
        <authorList>
            <person name="Greshake Tzovaras B."/>
            <person name="Segers F."/>
            <person name="Bicker A."/>
            <person name="Dal Grande F."/>
            <person name="Otte J."/>
            <person name="Hankeln T."/>
            <person name="Schmitt I."/>
            <person name="Ebersberger I."/>
        </authorList>
    </citation>
    <scope>NUCLEOTIDE SEQUENCE [LARGE SCALE GENOMIC DNA]</scope>
    <source>
        <strain evidence="4">A1-1</strain>
    </source>
</reference>
<feature type="compositionally biased region" description="Polar residues" evidence="2">
    <location>
        <begin position="1499"/>
        <end position="1516"/>
    </location>
</feature>
<feature type="compositionally biased region" description="Basic and acidic residues" evidence="2">
    <location>
        <begin position="1332"/>
        <end position="1347"/>
    </location>
</feature>
<feature type="compositionally biased region" description="Basic and acidic residues" evidence="2">
    <location>
        <begin position="1291"/>
        <end position="1308"/>
    </location>
</feature>
<feature type="domain" description="DUF7892" evidence="3">
    <location>
        <begin position="1002"/>
        <end position="1172"/>
    </location>
</feature>
<feature type="compositionally biased region" description="Basic and acidic residues" evidence="2">
    <location>
        <begin position="1448"/>
        <end position="1465"/>
    </location>
</feature>
<feature type="compositionally biased region" description="Basic and acidic residues" evidence="2">
    <location>
        <begin position="1229"/>
        <end position="1241"/>
    </location>
</feature>
<evidence type="ECO:0000313" key="5">
    <source>
        <dbReference type="Proteomes" id="UP000324767"/>
    </source>
</evidence>
<feature type="compositionally biased region" description="Polar residues" evidence="2">
    <location>
        <begin position="167"/>
        <end position="181"/>
    </location>
</feature>
<organism evidence="4 5">
    <name type="scientific">Lasallia pustulata</name>
    <dbReference type="NCBI Taxonomy" id="136370"/>
    <lineage>
        <taxon>Eukaryota</taxon>
        <taxon>Fungi</taxon>
        <taxon>Dikarya</taxon>
        <taxon>Ascomycota</taxon>
        <taxon>Pezizomycotina</taxon>
        <taxon>Lecanoromycetes</taxon>
        <taxon>OSLEUM clade</taxon>
        <taxon>Umbilicariomycetidae</taxon>
        <taxon>Umbilicariales</taxon>
        <taxon>Umbilicariaceae</taxon>
        <taxon>Lasallia</taxon>
    </lineage>
</organism>
<dbReference type="SUPFAM" id="SSF81383">
    <property type="entry name" value="F-box domain"/>
    <property type="match status" value="1"/>
</dbReference>
<dbReference type="EMBL" id="VXIT01000010">
    <property type="protein sequence ID" value="KAA6409943.1"/>
    <property type="molecule type" value="Genomic_DNA"/>
</dbReference>
<feature type="compositionally biased region" description="Low complexity" evidence="2">
    <location>
        <begin position="7"/>
        <end position="18"/>
    </location>
</feature>
<feature type="region of interest" description="Disordered" evidence="2">
    <location>
        <begin position="461"/>
        <end position="489"/>
    </location>
</feature>
<feature type="compositionally biased region" description="Basic and acidic residues" evidence="2">
    <location>
        <begin position="146"/>
        <end position="158"/>
    </location>
</feature>